<evidence type="ECO:0000259" key="1">
    <source>
        <dbReference type="Pfam" id="PF11716"/>
    </source>
</evidence>
<gene>
    <name evidence="2" type="ORF">NCTC10994_02960</name>
</gene>
<dbReference type="Gene3D" id="1.20.120.450">
    <property type="entry name" value="dinb family like domain"/>
    <property type="match status" value="1"/>
</dbReference>
<dbReference type="EMBL" id="LS483468">
    <property type="protein sequence ID" value="SQI34891.1"/>
    <property type="molecule type" value="Genomic_DNA"/>
</dbReference>
<dbReference type="GO" id="GO:0016853">
    <property type="term" value="F:isomerase activity"/>
    <property type="evidence" value="ECO:0007669"/>
    <property type="project" value="UniProtKB-KW"/>
</dbReference>
<evidence type="ECO:0000313" key="3">
    <source>
        <dbReference type="Proteomes" id="UP000249091"/>
    </source>
</evidence>
<accession>A0A2X4U7D9</accession>
<keyword evidence="2" id="KW-0670">Pyruvate</keyword>
<evidence type="ECO:0000313" key="2">
    <source>
        <dbReference type="EMBL" id="SQI34891.1"/>
    </source>
</evidence>
<protein>
    <submittedName>
        <fullName evidence="2">Mycothiol maleylpyruvate isomerase N-terminal domain</fullName>
    </submittedName>
</protein>
<dbReference type="SUPFAM" id="SSF109854">
    <property type="entry name" value="DinB/YfiT-like putative metalloenzymes"/>
    <property type="match status" value="1"/>
</dbReference>
<dbReference type="AlphaFoldDB" id="A0A2X4U7D9"/>
<dbReference type="GO" id="GO:0046872">
    <property type="term" value="F:metal ion binding"/>
    <property type="evidence" value="ECO:0007669"/>
    <property type="project" value="InterPro"/>
</dbReference>
<reference evidence="2 3" key="1">
    <citation type="submission" date="2018-06" db="EMBL/GenBank/DDBJ databases">
        <authorList>
            <consortium name="Pathogen Informatics"/>
            <person name="Doyle S."/>
        </authorList>
    </citation>
    <scope>NUCLEOTIDE SEQUENCE [LARGE SCALE GENOMIC DNA]</scope>
    <source>
        <strain evidence="2 3">NCTC10994</strain>
    </source>
</reference>
<sequence length="190" mass="20884">MANDWVSLQRTARREFDSRVARITDWHASTPDTEWDVAALVRHVVDEQRWVAPLLSGRTLEEAEAALEPLGDDLAADWAKFSEQATEAWAATPADQEVQLSYGAVPCIDYLRQQVGDIAVHAWDLARATGSDEQLDPVLVDAIWKDLEPQTDMLAGSGLFADPVPVGTDASVQDRLLALTGRDPRRHGAS</sequence>
<dbReference type="InterPro" id="IPR017517">
    <property type="entry name" value="Maleyloyr_isom"/>
</dbReference>
<feature type="domain" description="Mycothiol-dependent maleylpyruvate isomerase metal-binding" evidence="1">
    <location>
        <begin position="10"/>
        <end position="126"/>
    </location>
</feature>
<dbReference type="Proteomes" id="UP000249091">
    <property type="component" value="Chromosome 1"/>
</dbReference>
<dbReference type="NCBIfam" id="TIGR03083">
    <property type="entry name" value="maleylpyruvate isomerase family mycothiol-dependent enzyme"/>
    <property type="match status" value="1"/>
</dbReference>
<dbReference type="InterPro" id="IPR034660">
    <property type="entry name" value="DinB/YfiT-like"/>
</dbReference>
<organism evidence="2 3">
    <name type="scientific">Rhodococcus coprophilus</name>
    <dbReference type="NCBI Taxonomy" id="38310"/>
    <lineage>
        <taxon>Bacteria</taxon>
        <taxon>Bacillati</taxon>
        <taxon>Actinomycetota</taxon>
        <taxon>Actinomycetes</taxon>
        <taxon>Mycobacteriales</taxon>
        <taxon>Nocardiaceae</taxon>
        <taxon>Rhodococcus</taxon>
    </lineage>
</organism>
<keyword evidence="3" id="KW-1185">Reference proteome</keyword>
<name>A0A2X4U7D9_9NOCA</name>
<dbReference type="KEGG" id="rcr:NCTC10994_02960"/>
<dbReference type="Pfam" id="PF11716">
    <property type="entry name" value="MDMPI_N"/>
    <property type="match status" value="1"/>
</dbReference>
<dbReference type="NCBIfam" id="TIGR03086">
    <property type="entry name" value="TIGR03086 family metal-binding protein"/>
    <property type="match status" value="1"/>
</dbReference>
<dbReference type="InterPro" id="IPR024344">
    <property type="entry name" value="MDMPI_metal-binding"/>
</dbReference>
<dbReference type="RefSeq" id="WP_072700513.1">
    <property type="nucleotide sequence ID" value="NZ_JAFBBL010000001.1"/>
</dbReference>
<dbReference type="InterPro" id="IPR017520">
    <property type="entry name" value="CHP03086"/>
</dbReference>
<dbReference type="STRING" id="1219011.GCA_001895045_02253"/>
<proteinExistence type="predicted"/>
<keyword evidence="2" id="KW-0413">Isomerase</keyword>